<feature type="domain" description="Serine aminopeptidase S33" evidence="2">
    <location>
        <begin position="30"/>
        <end position="266"/>
    </location>
</feature>
<evidence type="ECO:0000313" key="3">
    <source>
        <dbReference type="EMBL" id="GGA35654.1"/>
    </source>
</evidence>
<dbReference type="SUPFAM" id="SSF53474">
    <property type="entry name" value="alpha/beta-Hydrolases"/>
    <property type="match status" value="1"/>
</dbReference>
<protein>
    <recommendedName>
        <fullName evidence="2">Serine aminopeptidase S33 domain-containing protein</fullName>
    </recommendedName>
</protein>
<dbReference type="PANTHER" id="PTHR22946">
    <property type="entry name" value="DIENELACTONE HYDROLASE DOMAIN-CONTAINING PROTEIN-RELATED"/>
    <property type="match status" value="1"/>
</dbReference>
<dbReference type="PANTHER" id="PTHR22946:SF9">
    <property type="entry name" value="POLYKETIDE TRANSFERASE AF380"/>
    <property type="match status" value="1"/>
</dbReference>
<proteinExistence type="predicted"/>
<dbReference type="EMBL" id="BMEX01000002">
    <property type="protein sequence ID" value="GGA35654.1"/>
    <property type="molecule type" value="Genomic_DNA"/>
</dbReference>
<evidence type="ECO:0000313" key="4">
    <source>
        <dbReference type="Proteomes" id="UP000617979"/>
    </source>
</evidence>
<evidence type="ECO:0000259" key="2">
    <source>
        <dbReference type="Pfam" id="PF12146"/>
    </source>
</evidence>
<organism evidence="3 4">
    <name type="scientific">Kroppenstedtia guangzhouensis</name>
    <dbReference type="NCBI Taxonomy" id="1274356"/>
    <lineage>
        <taxon>Bacteria</taxon>
        <taxon>Bacillati</taxon>
        <taxon>Bacillota</taxon>
        <taxon>Bacilli</taxon>
        <taxon>Bacillales</taxon>
        <taxon>Thermoactinomycetaceae</taxon>
        <taxon>Kroppenstedtia</taxon>
    </lineage>
</organism>
<dbReference type="Gene3D" id="1.10.10.800">
    <property type="match status" value="1"/>
</dbReference>
<name>A0ABQ1G261_9BACL</name>
<sequence length="305" mass="35176">MIEKEISFYSEGYLLQGTLYLPEDLKEGEKRPAIIPNSGYNGFNKFYPRMFAKQLTQSGYICLGFDYRGFADSEGEKGRVILSEQVQDIHNAITFLQLQENVDHNRIGLIGWGMGASNVIEVTAKNKRVSAVVALNGFYNGERWLKSIHTYTDWRNILETLEEDRIRRVTRGDSLLADPFIHYPLDPATKSYVDKELSPLKEFGEQTRLQFTESIIEMNVEKHVKEIAPVPLFIAHGVNNLLHPYEEAIFLYEAASEPKELYTINGKHNDFMYSDHEEFQKLIEKLILFFDKSLRQTSVAHPIML</sequence>
<keyword evidence="4" id="KW-1185">Reference proteome</keyword>
<dbReference type="Proteomes" id="UP000617979">
    <property type="component" value="Unassembled WGS sequence"/>
</dbReference>
<dbReference type="Gene3D" id="3.40.50.1820">
    <property type="entry name" value="alpha/beta hydrolase"/>
    <property type="match status" value="1"/>
</dbReference>
<gene>
    <name evidence="3" type="ORF">GCM10007416_05610</name>
</gene>
<dbReference type="Pfam" id="PF12146">
    <property type="entry name" value="Hydrolase_4"/>
    <property type="match status" value="1"/>
</dbReference>
<evidence type="ECO:0000256" key="1">
    <source>
        <dbReference type="ARBA" id="ARBA00022801"/>
    </source>
</evidence>
<dbReference type="InterPro" id="IPR050261">
    <property type="entry name" value="FrsA_esterase"/>
</dbReference>
<accession>A0ABQ1G261</accession>
<dbReference type="InterPro" id="IPR029058">
    <property type="entry name" value="AB_hydrolase_fold"/>
</dbReference>
<keyword evidence="1" id="KW-0378">Hydrolase</keyword>
<dbReference type="InterPro" id="IPR022742">
    <property type="entry name" value="Hydrolase_4"/>
</dbReference>
<reference evidence="4" key="1">
    <citation type="journal article" date="2019" name="Int. J. Syst. Evol. Microbiol.">
        <title>The Global Catalogue of Microorganisms (GCM) 10K type strain sequencing project: providing services to taxonomists for standard genome sequencing and annotation.</title>
        <authorList>
            <consortium name="The Broad Institute Genomics Platform"/>
            <consortium name="The Broad Institute Genome Sequencing Center for Infectious Disease"/>
            <person name="Wu L."/>
            <person name="Ma J."/>
        </authorList>
    </citation>
    <scope>NUCLEOTIDE SEQUENCE [LARGE SCALE GENOMIC DNA]</scope>
    <source>
        <strain evidence="4">CGMCC 1.12404</strain>
    </source>
</reference>
<comment type="caution">
    <text evidence="3">The sequence shown here is derived from an EMBL/GenBank/DDBJ whole genome shotgun (WGS) entry which is preliminary data.</text>
</comment>